<name>A0AAD4DER1_9FUNG</name>
<accession>A0AAD4DER1</accession>
<dbReference type="AlphaFoldDB" id="A0AAD4DER1"/>
<evidence type="ECO:0000313" key="2">
    <source>
        <dbReference type="Proteomes" id="UP001194580"/>
    </source>
</evidence>
<sequence length="60" mass="6549">MLVTLRTLFGFKSKNAWSGVKIAAFVASQNFAGYPSGEIINLNNMDVKDAVAKKIKSMIL</sequence>
<organism evidence="1 2">
    <name type="scientific">Linnemannia exigua</name>
    <dbReference type="NCBI Taxonomy" id="604196"/>
    <lineage>
        <taxon>Eukaryota</taxon>
        <taxon>Fungi</taxon>
        <taxon>Fungi incertae sedis</taxon>
        <taxon>Mucoromycota</taxon>
        <taxon>Mortierellomycotina</taxon>
        <taxon>Mortierellomycetes</taxon>
        <taxon>Mortierellales</taxon>
        <taxon>Mortierellaceae</taxon>
        <taxon>Linnemannia</taxon>
    </lineage>
</organism>
<reference evidence="1" key="1">
    <citation type="journal article" date="2020" name="Fungal Divers.">
        <title>Resolving the Mortierellaceae phylogeny through synthesis of multi-gene phylogenetics and phylogenomics.</title>
        <authorList>
            <person name="Vandepol N."/>
            <person name="Liber J."/>
            <person name="Desiro A."/>
            <person name="Na H."/>
            <person name="Kennedy M."/>
            <person name="Barry K."/>
            <person name="Grigoriev I.V."/>
            <person name="Miller A.N."/>
            <person name="O'Donnell K."/>
            <person name="Stajich J.E."/>
            <person name="Bonito G."/>
        </authorList>
    </citation>
    <scope>NUCLEOTIDE SEQUENCE</scope>
    <source>
        <strain evidence="1">NRRL 28262</strain>
    </source>
</reference>
<proteinExistence type="predicted"/>
<dbReference type="EMBL" id="JAAAIL010000578">
    <property type="protein sequence ID" value="KAG0274633.1"/>
    <property type="molecule type" value="Genomic_DNA"/>
</dbReference>
<dbReference type="Proteomes" id="UP001194580">
    <property type="component" value="Unassembled WGS sequence"/>
</dbReference>
<gene>
    <name evidence="1" type="ORF">BGZ95_009593</name>
</gene>
<evidence type="ECO:0000313" key="1">
    <source>
        <dbReference type="EMBL" id="KAG0274633.1"/>
    </source>
</evidence>
<keyword evidence="2" id="KW-1185">Reference proteome</keyword>
<protein>
    <submittedName>
        <fullName evidence="1">Uncharacterized protein</fullName>
    </submittedName>
</protein>
<comment type="caution">
    <text evidence="1">The sequence shown here is derived from an EMBL/GenBank/DDBJ whole genome shotgun (WGS) entry which is preliminary data.</text>
</comment>